<dbReference type="Proteomes" id="UP000597507">
    <property type="component" value="Unassembled WGS sequence"/>
</dbReference>
<evidence type="ECO:0000313" key="4">
    <source>
        <dbReference type="Proteomes" id="UP000597507"/>
    </source>
</evidence>
<dbReference type="InterPro" id="IPR036291">
    <property type="entry name" value="NAD(P)-bd_dom_sf"/>
</dbReference>
<reference evidence="3 4" key="1">
    <citation type="journal article" date="2014" name="Int. J. Syst. Evol. Microbiol.">
        <title>Complete genome sequence of Corynebacterium casei LMG S-19264T (=DSM 44701T), isolated from a smear-ripened cheese.</title>
        <authorList>
            <consortium name="US DOE Joint Genome Institute (JGI-PGF)"/>
            <person name="Walter F."/>
            <person name="Albersmeier A."/>
            <person name="Kalinowski J."/>
            <person name="Ruckert C."/>
        </authorList>
    </citation>
    <scope>NUCLEOTIDE SEQUENCE [LARGE SCALE GENOMIC DNA]</scope>
    <source>
        <strain evidence="3 4">CGMCC 1.16330</strain>
    </source>
</reference>
<sequence length="406" mass="43140">MEPLDHRRRLAGLRARGPGEGRRNEKGGDAEQGAPTARIGTGHGGGHSTGAASRLDIGPASGDTFAGASLPPAETMPERVLLTGATGFLGSAIARALLASGREVRALVRPGTPRLLLEGLEVETVPGDLLDADSVHAAAAGCAAVVHCAADYRIWVPDPDRMERVNVGGTRAVMEAALAAGARRVVHVSSVAALKPRPDGTPADEADAARPEEAIGPYKRSKTLAERTVEAMVRDRGLPAVIVNPSTPVGPRDRRPTPTGRVILEAARGRMPAYVDTGLNLAHADDVAAGCVAALERGRIGERYILGGQDVALGDLLRHIARRAGRRDPVRLPRGPLWPLAAASEGWARLTGREPMLTRDGLRMAAHRMFFSSARAERELGYRARPWTEAVDDALDWFRQAGMLRR</sequence>
<accession>A0A8J3EBB7</accession>
<proteinExistence type="predicted"/>
<comment type="caution">
    <text evidence="3">The sequence shown here is derived from an EMBL/GenBank/DDBJ whole genome shotgun (WGS) entry which is preliminary data.</text>
</comment>
<protein>
    <recommendedName>
        <fullName evidence="2">NAD-dependent epimerase/dehydratase domain-containing protein</fullName>
    </recommendedName>
</protein>
<feature type="region of interest" description="Disordered" evidence="1">
    <location>
        <begin position="1"/>
        <end position="53"/>
    </location>
</feature>
<organism evidence="3 4">
    <name type="scientific">Caldovatus sediminis</name>
    <dbReference type="NCBI Taxonomy" id="2041189"/>
    <lineage>
        <taxon>Bacteria</taxon>
        <taxon>Pseudomonadati</taxon>
        <taxon>Pseudomonadota</taxon>
        <taxon>Alphaproteobacteria</taxon>
        <taxon>Acetobacterales</taxon>
        <taxon>Roseomonadaceae</taxon>
        <taxon>Caldovatus</taxon>
    </lineage>
</organism>
<evidence type="ECO:0000256" key="1">
    <source>
        <dbReference type="SAM" id="MobiDB-lite"/>
    </source>
</evidence>
<evidence type="ECO:0000313" key="3">
    <source>
        <dbReference type="EMBL" id="GGG25277.1"/>
    </source>
</evidence>
<keyword evidence="4" id="KW-1185">Reference proteome</keyword>
<dbReference type="CDD" id="cd05228">
    <property type="entry name" value="AR_FR_like_1_SDR_e"/>
    <property type="match status" value="1"/>
</dbReference>
<dbReference type="NCBIfam" id="TIGR03466">
    <property type="entry name" value="HpnA"/>
    <property type="match status" value="1"/>
</dbReference>
<dbReference type="Gene3D" id="3.40.50.720">
    <property type="entry name" value="NAD(P)-binding Rossmann-like Domain"/>
    <property type="match status" value="1"/>
</dbReference>
<dbReference type="PANTHER" id="PTHR48079:SF6">
    <property type="entry name" value="NAD(P)-BINDING DOMAIN-CONTAINING PROTEIN-RELATED"/>
    <property type="match status" value="1"/>
</dbReference>
<name>A0A8J3EBB7_9PROT</name>
<feature type="domain" description="NAD-dependent epimerase/dehydratase" evidence="2">
    <location>
        <begin position="80"/>
        <end position="307"/>
    </location>
</feature>
<feature type="compositionally biased region" description="Basic residues" evidence="1">
    <location>
        <begin position="1"/>
        <end position="11"/>
    </location>
</feature>
<dbReference type="InterPro" id="IPR001509">
    <property type="entry name" value="Epimerase_deHydtase"/>
</dbReference>
<gene>
    <name evidence="3" type="ORF">GCM10010964_11630</name>
</gene>
<dbReference type="PANTHER" id="PTHR48079">
    <property type="entry name" value="PROTEIN YEEZ"/>
    <property type="match status" value="1"/>
</dbReference>
<dbReference type="GO" id="GO:0004029">
    <property type="term" value="F:aldehyde dehydrogenase (NAD+) activity"/>
    <property type="evidence" value="ECO:0007669"/>
    <property type="project" value="TreeGrafter"/>
</dbReference>
<dbReference type="SUPFAM" id="SSF51735">
    <property type="entry name" value="NAD(P)-binding Rossmann-fold domains"/>
    <property type="match status" value="1"/>
</dbReference>
<evidence type="ECO:0000259" key="2">
    <source>
        <dbReference type="Pfam" id="PF01370"/>
    </source>
</evidence>
<feature type="compositionally biased region" description="Basic and acidic residues" evidence="1">
    <location>
        <begin position="17"/>
        <end position="29"/>
    </location>
</feature>
<dbReference type="EMBL" id="BMKS01000003">
    <property type="protein sequence ID" value="GGG25277.1"/>
    <property type="molecule type" value="Genomic_DNA"/>
</dbReference>
<dbReference type="GO" id="GO:0005737">
    <property type="term" value="C:cytoplasm"/>
    <property type="evidence" value="ECO:0007669"/>
    <property type="project" value="TreeGrafter"/>
</dbReference>
<dbReference type="InterPro" id="IPR051783">
    <property type="entry name" value="NAD(P)-dependent_oxidoreduct"/>
</dbReference>
<dbReference type="InterPro" id="IPR017829">
    <property type="entry name" value="Hopanoid-assoc_sugar_epimerase"/>
</dbReference>
<dbReference type="AlphaFoldDB" id="A0A8J3EBB7"/>
<dbReference type="Pfam" id="PF01370">
    <property type="entry name" value="Epimerase"/>
    <property type="match status" value="1"/>
</dbReference>